<name>A0A6A4S841_SCOMX</name>
<keyword evidence="1" id="KW-0732">Signal</keyword>
<reference evidence="2 3" key="1">
    <citation type="submission" date="2019-06" db="EMBL/GenBank/DDBJ databases">
        <title>Draft genomes of female and male turbot (Scophthalmus maximus).</title>
        <authorList>
            <person name="Xu H."/>
            <person name="Xu X.-W."/>
            <person name="Shao C."/>
            <person name="Chen S."/>
        </authorList>
    </citation>
    <scope>NUCLEOTIDE SEQUENCE [LARGE SCALE GENOMIC DNA]</scope>
    <source>
        <strain evidence="2">Ysfricsl-2016a</strain>
        <tissue evidence="2">Blood</tissue>
    </source>
</reference>
<feature type="chain" id="PRO_5025513683" description="Phlebovirus glycoprotein G2 fusion domain-containing protein" evidence="1">
    <location>
        <begin position="26"/>
        <end position="187"/>
    </location>
</feature>
<evidence type="ECO:0000313" key="3">
    <source>
        <dbReference type="Proteomes" id="UP000438429"/>
    </source>
</evidence>
<evidence type="ECO:0000256" key="1">
    <source>
        <dbReference type="SAM" id="SignalP"/>
    </source>
</evidence>
<feature type="signal peptide" evidence="1">
    <location>
        <begin position="1"/>
        <end position="25"/>
    </location>
</feature>
<comment type="caution">
    <text evidence="2">The sequence shown here is derived from an EMBL/GenBank/DDBJ whole genome shotgun (WGS) entry which is preliminary data.</text>
</comment>
<gene>
    <name evidence="2" type="ORF">F2P81_020083</name>
</gene>
<dbReference type="Proteomes" id="UP000438429">
    <property type="component" value="Unassembled WGS sequence"/>
</dbReference>
<dbReference type="EMBL" id="VEVO01000018">
    <property type="protein sequence ID" value="KAF0027342.1"/>
    <property type="molecule type" value="Genomic_DNA"/>
</dbReference>
<dbReference type="AlphaFoldDB" id="A0A6A4S841"/>
<proteinExistence type="predicted"/>
<sequence>MMMLPNLTFVFVRVCSSAGRTVCSSQPPDCQESTWPTVISPLHTLHPAAHCPVSTGELCVCIWFIDVDTAHESRGASEYIDSSEHQHRQHFLTPSSVNCSLLGSLPVINMQQNPLKVDEVTGRQPFDEAVTGRNLFKCIQEAHCSKATSPPGCRCLDSNFVYIKEWALPYEASSPLNLIMQPANQHF</sequence>
<evidence type="ECO:0008006" key="4">
    <source>
        <dbReference type="Google" id="ProtNLM"/>
    </source>
</evidence>
<organism evidence="2 3">
    <name type="scientific">Scophthalmus maximus</name>
    <name type="common">Turbot</name>
    <name type="synonym">Psetta maxima</name>
    <dbReference type="NCBI Taxonomy" id="52904"/>
    <lineage>
        <taxon>Eukaryota</taxon>
        <taxon>Metazoa</taxon>
        <taxon>Chordata</taxon>
        <taxon>Craniata</taxon>
        <taxon>Vertebrata</taxon>
        <taxon>Euteleostomi</taxon>
        <taxon>Actinopterygii</taxon>
        <taxon>Neopterygii</taxon>
        <taxon>Teleostei</taxon>
        <taxon>Neoteleostei</taxon>
        <taxon>Acanthomorphata</taxon>
        <taxon>Carangaria</taxon>
        <taxon>Pleuronectiformes</taxon>
        <taxon>Pleuronectoidei</taxon>
        <taxon>Scophthalmidae</taxon>
        <taxon>Scophthalmus</taxon>
    </lineage>
</organism>
<accession>A0A6A4S841</accession>
<protein>
    <recommendedName>
        <fullName evidence="4">Phlebovirus glycoprotein G2 fusion domain-containing protein</fullName>
    </recommendedName>
</protein>
<evidence type="ECO:0000313" key="2">
    <source>
        <dbReference type="EMBL" id="KAF0027342.1"/>
    </source>
</evidence>